<feature type="transmembrane region" description="Helical" evidence="1">
    <location>
        <begin position="74"/>
        <end position="92"/>
    </location>
</feature>
<evidence type="ECO:0000313" key="2">
    <source>
        <dbReference type="EMBL" id="UJF32446.1"/>
    </source>
</evidence>
<evidence type="ECO:0008006" key="4">
    <source>
        <dbReference type="Google" id="ProtNLM"/>
    </source>
</evidence>
<dbReference type="RefSeq" id="WP_235118792.1">
    <property type="nucleotide sequence ID" value="NZ_CP090978.1"/>
</dbReference>
<feature type="transmembrane region" description="Helical" evidence="1">
    <location>
        <begin position="182"/>
        <end position="201"/>
    </location>
</feature>
<organism evidence="2 3">
    <name type="scientific">Paenibacillus hexagrammi</name>
    <dbReference type="NCBI Taxonomy" id="2908839"/>
    <lineage>
        <taxon>Bacteria</taxon>
        <taxon>Bacillati</taxon>
        <taxon>Bacillota</taxon>
        <taxon>Bacilli</taxon>
        <taxon>Bacillales</taxon>
        <taxon>Paenibacillaceae</taxon>
        <taxon>Paenibacillus</taxon>
    </lineage>
</organism>
<name>A0ABY3SGY3_9BACL</name>
<keyword evidence="1" id="KW-0812">Transmembrane</keyword>
<accession>A0ABY3SGY3</accession>
<evidence type="ECO:0000313" key="3">
    <source>
        <dbReference type="Proteomes" id="UP001649230"/>
    </source>
</evidence>
<reference evidence="2 3" key="1">
    <citation type="journal article" date="2024" name="Int. J. Syst. Evol. Microbiol.">
        <title>Paenibacillus hexagrammi sp. nov., a novel bacterium isolated from the gut content of Hexagrammos agrammus.</title>
        <authorList>
            <person name="Jung H.K."/>
            <person name="Kim D.G."/>
            <person name="Zin H."/>
            <person name="Park J."/>
            <person name="Jung H."/>
            <person name="Kim Y.O."/>
            <person name="Kong H.J."/>
            <person name="Kim J.W."/>
            <person name="Kim Y.S."/>
        </authorList>
    </citation>
    <scope>NUCLEOTIDE SEQUENCE [LARGE SCALE GENOMIC DNA]</scope>
    <source>
        <strain evidence="2 3">YPD9-1</strain>
    </source>
</reference>
<protein>
    <recommendedName>
        <fullName evidence="4">TM2 domain-containing protein</fullName>
    </recommendedName>
</protein>
<dbReference type="EMBL" id="CP090978">
    <property type="protein sequence ID" value="UJF32446.1"/>
    <property type="molecule type" value="Genomic_DNA"/>
</dbReference>
<keyword evidence="1" id="KW-1133">Transmembrane helix</keyword>
<gene>
    <name evidence="2" type="ORF">L0M14_22640</name>
</gene>
<feature type="transmembrane region" description="Helical" evidence="1">
    <location>
        <begin position="98"/>
        <end position="117"/>
    </location>
</feature>
<evidence type="ECO:0000256" key="1">
    <source>
        <dbReference type="SAM" id="Phobius"/>
    </source>
</evidence>
<feature type="transmembrane region" description="Helical" evidence="1">
    <location>
        <begin position="154"/>
        <end position="170"/>
    </location>
</feature>
<dbReference type="Proteomes" id="UP001649230">
    <property type="component" value="Chromosome"/>
</dbReference>
<keyword evidence="3" id="KW-1185">Reference proteome</keyword>
<keyword evidence="1" id="KW-0472">Membrane</keyword>
<sequence length="207" mass="23410">MNIPREHDRFTDFSQQDDLLGKPFSSNSNMSYVNSAYTSPYNQSPKKRKWVTGALAFLVPGTGHLYLGLMQRGLFIMMLIIIDIVMMVGLNTQEHTSTALMTFFALILPVIYFYNLFDALQSTDRTNRRNELGELAAQDDLDDPIYKLMRGSNLGVLLIAAGVLFFLLSSKPRWFEAIFDLFGSYIGSVVLILAGMVVFLLESRKNK</sequence>
<proteinExistence type="predicted"/>